<dbReference type="Pfam" id="PF00293">
    <property type="entry name" value="NUDIX"/>
    <property type="match status" value="1"/>
</dbReference>
<keyword evidence="7" id="KW-1185">Reference proteome</keyword>
<organism evidence="6 7">
    <name type="scientific">Roseomonas alba</name>
    <dbReference type="NCBI Taxonomy" id="2846776"/>
    <lineage>
        <taxon>Bacteria</taxon>
        <taxon>Pseudomonadati</taxon>
        <taxon>Pseudomonadota</taxon>
        <taxon>Alphaproteobacteria</taxon>
        <taxon>Acetobacterales</taxon>
        <taxon>Roseomonadaceae</taxon>
        <taxon>Roseomonas</taxon>
    </lineage>
</organism>
<protein>
    <submittedName>
        <fullName evidence="6">NUDIX hydrolase</fullName>
    </submittedName>
</protein>
<keyword evidence="2" id="KW-0479">Metal-binding</keyword>
<dbReference type="EMBL" id="JAHYBZ010000008">
    <property type="protein sequence ID" value="MBW6400701.1"/>
    <property type="molecule type" value="Genomic_DNA"/>
</dbReference>
<proteinExistence type="predicted"/>
<dbReference type="InterPro" id="IPR000086">
    <property type="entry name" value="NUDIX_hydrolase_dom"/>
</dbReference>
<keyword evidence="4" id="KW-0460">Magnesium</keyword>
<evidence type="ECO:0000313" key="6">
    <source>
        <dbReference type="EMBL" id="MBW6400701.1"/>
    </source>
</evidence>
<dbReference type="PANTHER" id="PTHR12629">
    <property type="entry name" value="DIPHOSPHOINOSITOL POLYPHOSPHATE PHOSPHOHYDROLASE"/>
    <property type="match status" value="1"/>
</dbReference>
<dbReference type="Gene3D" id="3.90.79.10">
    <property type="entry name" value="Nucleoside Triphosphate Pyrophosphohydrolase"/>
    <property type="match status" value="1"/>
</dbReference>
<reference evidence="6 7" key="1">
    <citation type="submission" date="2021-07" db="EMBL/GenBank/DDBJ databases">
        <authorList>
            <person name="So Y."/>
        </authorList>
    </citation>
    <scope>NUCLEOTIDE SEQUENCE [LARGE SCALE GENOMIC DNA]</scope>
    <source>
        <strain evidence="6 7">HJA6</strain>
    </source>
</reference>
<evidence type="ECO:0000313" key="7">
    <source>
        <dbReference type="Proteomes" id="UP001196565"/>
    </source>
</evidence>
<dbReference type="InterPro" id="IPR047198">
    <property type="entry name" value="DDP-like_NUDIX"/>
</dbReference>
<keyword evidence="3 6" id="KW-0378">Hydrolase</keyword>
<sequence length="117" mass="13135">MLITTRGRGHWVIPKGWAEKGVAPHDLAAREAYEEAGLLGRAQEEPLGVYCSRKRLPNGRRVTCQVEVYALAVEARAEDWPERGQRRKRWVPAEEAAELVFDPGLADFLQGLRLTAV</sequence>
<dbReference type="PROSITE" id="PS51462">
    <property type="entry name" value="NUDIX"/>
    <property type="match status" value="1"/>
</dbReference>
<evidence type="ECO:0000256" key="2">
    <source>
        <dbReference type="ARBA" id="ARBA00022723"/>
    </source>
</evidence>
<gene>
    <name evidence="6" type="ORF">KPL78_22770</name>
</gene>
<feature type="domain" description="Nudix hydrolase" evidence="5">
    <location>
        <begin position="1"/>
        <end position="114"/>
    </location>
</feature>
<comment type="caution">
    <text evidence="6">The sequence shown here is derived from an EMBL/GenBank/DDBJ whole genome shotgun (WGS) entry which is preliminary data.</text>
</comment>
<name>A0ABS7AEG7_9PROT</name>
<dbReference type="Proteomes" id="UP001196565">
    <property type="component" value="Unassembled WGS sequence"/>
</dbReference>
<dbReference type="PANTHER" id="PTHR12629:SF0">
    <property type="entry name" value="DIPHOSPHOINOSITOL-POLYPHOSPHATE DIPHOSPHATASE"/>
    <property type="match status" value="1"/>
</dbReference>
<dbReference type="GO" id="GO:0016787">
    <property type="term" value="F:hydrolase activity"/>
    <property type="evidence" value="ECO:0007669"/>
    <property type="project" value="UniProtKB-KW"/>
</dbReference>
<dbReference type="SUPFAM" id="SSF55811">
    <property type="entry name" value="Nudix"/>
    <property type="match status" value="1"/>
</dbReference>
<evidence type="ECO:0000256" key="3">
    <source>
        <dbReference type="ARBA" id="ARBA00022801"/>
    </source>
</evidence>
<evidence type="ECO:0000256" key="1">
    <source>
        <dbReference type="ARBA" id="ARBA00001946"/>
    </source>
</evidence>
<dbReference type="CDD" id="cd04666">
    <property type="entry name" value="NUDIX_DIPP2_like_Nudt4"/>
    <property type="match status" value="1"/>
</dbReference>
<accession>A0ABS7AEG7</accession>
<evidence type="ECO:0000256" key="4">
    <source>
        <dbReference type="ARBA" id="ARBA00022842"/>
    </source>
</evidence>
<comment type="cofactor">
    <cofactor evidence="1">
        <name>Mg(2+)</name>
        <dbReference type="ChEBI" id="CHEBI:18420"/>
    </cofactor>
</comment>
<evidence type="ECO:0000259" key="5">
    <source>
        <dbReference type="PROSITE" id="PS51462"/>
    </source>
</evidence>
<dbReference type="InterPro" id="IPR015797">
    <property type="entry name" value="NUDIX_hydrolase-like_dom_sf"/>
</dbReference>